<dbReference type="AlphaFoldDB" id="A0A6C0DBJ4"/>
<sequence length="184" mass="20349">MQDRGLQTFAFTRVHDDPCDQYVQDKERQAPGVYQVTNLVPPVMQAMDTAYQQPVIPPAAAGYGWSAAAVDVDSVLRNHAIHTNSPHCPIRGRVQARPFATVPYMGRGKGDAELESHLQMSAFIRQGKSCGTISDTFYSNQFTPLIPYVSANVQNPVHLIPEVASRGWIHGGAPSRQWVRDMNC</sequence>
<evidence type="ECO:0000313" key="1">
    <source>
        <dbReference type="EMBL" id="QHT13534.1"/>
    </source>
</evidence>
<name>A0A6C0DBJ4_9ZZZZ</name>
<protein>
    <submittedName>
        <fullName evidence="1">Uncharacterized protein</fullName>
    </submittedName>
</protein>
<reference evidence="1" key="1">
    <citation type="journal article" date="2020" name="Nature">
        <title>Giant virus diversity and host interactions through global metagenomics.</title>
        <authorList>
            <person name="Schulz F."/>
            <person name="Roux S."/>
            <person name="Paez-Espino D."/>
            <person name="Jungbluth S."/>
            <person name="Walsh D.A."/>
            <person name="Denef V.J."/>
            <person name="McMahon K.D."/>
            <person name="Konstantinidis K.T."/>
            <person name="Eloe-Fadrosh E.A."/>
            <person name="Kyrpides N.C."/>
            <person name="Woyke T."/>
        </authorList>
    </citation>
    <scope>NUCLEOTIDE SEQUENCE</scope>
    <source>
        <strain evidence="1">GVMAG-M-3300023174-132</strain>
    </source>
</reference>
<organism evidence="1">
    <name type="scientific">viral metagenome</name>
    <dbReference type="NCBI Taxonomy" id="1070528"/>
    <lineage>
        <taxon>unclassified sequences</taxon>
        <taxon>metagenomes</taxon>
        <taxon>organismal metagenomes</taxon>
    </lineage>
</organism>
<dbReference type="EMBL" id="MN739575">
    <property type="protein sequence ID" value="QHT13534.1"/>
    <property type="molecule type" value="Genomic_DNA"/>
</dbReference>
<proteinExistence type="predicted"/>
<accession>A0A6C0DBJ4</accession>